<gene>
    <name evidence="7" type="ORF">KSP39_PZI010049</name>
</gene>
<feature type="region of interest" description="Disordered" evidence="5">
    <location>
        <begin position="188"/>
        <end position="232"/>
    </location>
</feature>
<dbReference type="SUPFAM" id="SSF57756">
    <property type="entry name" value="Retrovirus zinc finger-like domains"/>
    <property type="match status" value="1"/>
</dbReference>
<keyword evidence="8" id="KW-1185">Reference proteome</keyword>
<dbReference type="InterPro" id="IPR025724">
    <property type="entry name" value="GAG-pre-integrase_dom"/>
</dbReference>
<dbReference type="Proteomes" id="UP001418222">
    <property type="component" value="Unassembled WGS sequence"/>
</dbReference>
<name>A0AAP0G729_9ASPA</name>
<dbReference type="InterPro" id="IPR043502">
    <property type="entry name" value="DNA/RNA_pol_sf"/>
</dbReference>
<dbReference type="GO" id="GO:0015074">
    <property type="term" value="P:DNA integration"/>
    <property type="evidence" value="ECO:0007669"/>
    <property type="project" value="InterPro"/>
</dbReference>
<dbReference type="SUPFAM" id="SSF56672">
    <property type="entry name" value="DNA/RNA polymerases"/>
    <property type="match status" value="1"/>
</dbReference>
<evidence type="ECO:0000256" key="2">
    <source>
        <dbReference type="ARBA" id="ARBA00022723"/>
    </source>
</evidence>
<evidence type="ECO:0000313" key="8">
    <source>
        <dbReference type="Proteomes" id="UP001418222"/>
    </source>
</evidence>
<dbReference type="InterPro" id="IPR012337">
    <property type="entry name" value="RNaseH-like_sf"/>
</dbReference>
<dbReference type="GO" id="GO:0008270">
    <property type="term" value="F:zinc ion binding"/>
    <property type="evidence" value="ECO:0007669"/>
    <property type="project" value="InterPro"/>
</dbReference>
<dbReference type="InterPro" id="IPR036875">
    <property type="entry name" value="Znf_CCHC_sf"/>
</dbReference>
<reference evidence="7 8" key="1">
    <citation type="journal article" date="2022" name="Nat. Plants">
        <title>Genomes of leafy and leafless Platanthera orchids illuminate the evolution of mycoheterotrophy.</title>
        <authorList>
            <person name="Li M.H."/>
            <person name="Liu K.W."/>
            <person name="Li Z."/>
            <person name="Lu H.C."/>
            <person name="Ye Q.L."/>
            <person name="Zhang D."/>
            <person name="Wang J.Y."/>
            <person name="Li Y.F."/>
            <person name="Zhong Z.M."/>
            <person name="Liu X."/>
            <person name="Yu X."/>
            <person name="Liu D.K."/>
            <person name="Tu X.D."/>
            <person name="Liu B."/>
            <person name="Hao Y."/>
            <person name="Liao X.Y."/>
            <person name="Jiang Y.T."/>
            <person name="Sun W.H."/>
            <person name="Chen J."/>
            <person name="Chen Y.Q."/>
            <person name="Ai Y."/>
            <person name="Zhai J.W."/>
            <person name="Wu S.S."/>
            <person name="Zhou Z."/>
            <person name="Hsiao Y.Y."/>
            <person name="Wu W.L."/>
            <person name="Chen Y.Y."/>
            <person name="Lin Y.F."/>
            <person name="Hsu J.L."/>
            <person name="Li C.Y."/>
            <person name="Wang Z.W."/>
            <person name="Zhao X."/>
            <person name="Zhong W.Y."/>
            <person name="Ma X.K."/>
            <person name="Ma L."/>
            <person name="Huang J."/>
            <person name="Chen G.Z."/>
            <person name="Huang M.Z."/>
            <person name="Huang L."/>
            <person name="Peng D.H."/>
            <person name="Luo Y.B."/>
            <person name="Zou S.Q."/>
            <person name="Chen S.P."/>
            <person name="Lan S."/>
            <person name="Tsai W.C."/>
            <person name="Van de Peer Y."/>
            <person name="Liu Z.J."/>
        </authorList>
    </citation>
    <scope>NUCLEOTIDE SEQUENCE [LARGE SCALE GENOMIC DNA]</scope>
    <source>
        <strain evidence="7">Lor287</strain>
    </source>
</reference>
<evidence type="ECO:0000256" key="3">
    <source>
        <dbReference type="ARBA" id="ARBA00022750"/>
    </source>
</evidence>
<proteinExistence type="predicted"/>
<keyword evidence="3" id="KW-0064">Aspartyl protease</keyword>
<feature type="region of interest" description="Disordered" evidence="5">
    <location>
        <begin position="740"/>
        <end position="766"/>
    </location>
</feature>
<accession>A0AAP0G729</accession>
<evidence type="ECO:0000256" key="5">
    <source>
        <dbReference type="SAM" id="MobiDB-lite"/>
    </source>
</evidence>
<feature type="region of interest" description="Disordered" evidence="5">
    <location>
        <begin position="781"/>
        <end position="801"/>
    </location>
</feature>
<dbReference type="InterPro" id="IPR001584">
    <property type="entry name" value="Integrase_cat-core"/>
</dbReference>
<dbReference type="SUPFAM" id="SSF53098">
    <property type="entry name" value="Ribonuclease H-like"/>
    <property type="match status" value="1"/>
</dbReference>
<dbReference type="Pfam" id="PF13976">
    <property type="entry name" value="gag_pre-integrs"/>
    <property type="match status" value="1"/>
</dbReference>
<evidence type="ECO:0000313" key="7">
    <source>
        <dbReference type="EMBL" id="KAK8941432.1"/>
    </source>
</evidence>
<dbReference type="InterPro" id="IPR013103">
    <property type="entry name" value="RVT_2"/>
</dbReference>
<keyword evidence="4" id="KW-0378">Hydrolase</keyword>
<keyword evidence="1" id="KW-0645">Protease</keyword>
<dbReference type="GO" id="GO:0003676">
    <property type="term" value="F:nucleic acid binding"/>
    <property type="evidence" value="ECO:0007669"/>
    <property type="project" value="InterPro"/>
</dbReference>
<dbReference type="PROSITE" id="PS50994">
    <property type="entry name" value="INTEGRASE"/>
    <property type="match status" value="1"/>
</dbReference>
<organism evidence="7 8">
    <name type="scientific">Platanthera zijinensis</name>
    <dbReference type="NCBI Taxonomy" id="2320716"/>
    <lineage>
        <taxon>Eukaryota</taxon>
        <taxon>Viridiplantae</taxon>
        <taxon>Streptophyta</taxon>
        <taxon>Embryophyta</taxon>
        <taxon>Tracheophyta</taxon>
        <taxon>Spermatophyta</taxon>
        <taxon>Magnoliopsida</taxon>
        <taxon>Liliopsida</taxon>
        <taxon>Asparagales</taxon>
        <taxon>Orchidaceae</taxon>
        <taxon>Orchidoideae</taxon>
        <taxon>Orchideae</taxon>
        <taxon>Orchidinae</taxon>
        <taxon>Platanthera</taxon>
    </lineage>
</organism>
<feature type="domain" description="Integrase catalytic" evidence="6">
    <location>
        <begin position="486"/>
        <end position="651"/>
    </location>
</feature>
<evidence type="ECO:0000259" key="6">
    <source>
        <dbReference type="PROSITE" id="PS50994"/>
    </source>
</evidence>
<dbReference type="CDD" id="cd09272">
    <property type="entry name" value="RNase_HI_RT_Ty1"/>
    <property type="match status" value="1"/>
</dbReference>
<comment type="caution">
    <text evidence="7">The sequence shown here is derived from an EMBL/GenBank/DDBJ whole genome shotgun (WGS) entry which is preliminary data.</text>
</comment>
<dbReference type="Pfam" id="PF07727">
    <property type="entry name" value="RVT_2"/>
    <property type="match status" value="1"/>
</dbReference>
<keyword evidence="2" id="KW-0479">Metal-binding</keyword>
<dbReference type="Pfam" id="PF25597">
    <property type="entry name" value="SH3_retrovirus"/>
    <property type="match status" value="1"/>
</dbReference>
<dbReference type="InterPro" id="IPR057670">
    <property type="entry name" value="SH3_retrovirus"/>
</dbReference>
<dbReference type="EMBL" id="JBBWWQ010000008">
    <property type="protein sequence ID" value="KAK8941432.1"/>
    <property type="molecule type" value="Genomic_DNA"/>
</dbReference>
<protein>
    <recommendedName>
        <fullName evidence="6">Integrase catalytic domain-containing protein</fullName>
    </recommendedName>
</protein>
<dbReference type="PANTHER" id="PTHR42648:SF28">
    <property type="entry name" value="TRANSPOSON-ENCODED PROTEIN WITH RIBONUCLEASE H-LIKE AND RETROVIRUS ZINC FINGER-LIKE DOMAINS"/>
    <property type="match status" value="1"/>
</dbReference>
<dbReference type="Pfam" id="PF22936">
    <property type="entry name" value="Pol_BBD"/>
    <property type="match status" value="1"/>
</dbReference>
<dbReference type="AlphaFoldDB" id="A0AAP0G729"/>
<evidence type="ECO:0000256" key="4">
    <source>
        <dbReference type="ARBA" id="ARBA00022801"/>
    </source>
</evidence>
<dbReference type="InterPro" id="IPR039537">
    <property type="entry name" value="Retrotran_Ty1/copia-like"/>
</dbReference>
<dbReference type="Pfam" id="PF00665">
    <property type="entry name" value="rve"/>
    <property type="match status" value="1"/>
</dbReference>
<dbReference type="InterPro" id="IPR054722">
    <property type="entry name" value="PolX-like_BBD"/>
</dbReference>
<dbReference type="InterPro" id="IPR036397">
    <property type="entry name" value="RNaseH_sf"/>
</dbReference>
<sequence length="1230" mass="139021">MESTSGSGSEQMVKLNGANYHQWHLLMEDLIYVKGWHAPIFEEMPKDTDEAKWKVEHRKLCGFIRRFVEPNVYNHVASINDAKDLWKTLETLYAKSTGINKLYLLKKLGEFRYREGSPILDHVNEFQGIIDRLTAMKVTFEDEVNALWLLKSLPDSWEMVRVSLINSSPQGIVSMEIAKSGILNEEVRRKSQGTSGSSSRADVLFTESRGRGRSKSRGRKEDRSQSRGKSKTRYQNVECHYCHKKGHIKKFCYSLRNDQKKKGIAIEGKDEGHTAATVSTEEDDVIIVGDDVTAALSCDDRCWIVDSGASAHVSHNRELFATYTTHDCGVLRMGNGDTSKVLGRGDMHLKTSTGALLILRDVRHVPDIRFNLISVGRLGDEGHLSVFGGDFWKLIRGSLVMARGYRDSGLYYMEGRPEAAQANSVRDEASTSLWHRRLAHISQKGLGCLAKKKLIRDISDVHLERCDHCMAGKQNRVSFHSHTSTKRTEPLELVHTDVCGPLKVQTRGGASYFVTFIDDHSRKLWVYAIKTKDQVLDTFRRFHAEVERQSGKKLRCIRSDNGGEYIGPFDEYCRDHGIRHEKTPPKTPQLNGVAERMNRTLMERIRCMLSESKLPGMFWGEALLTAAHVINLSPSSALQEDVPDRVWYGKDPSYSHLRVFGCKAFVHIPRDERSKLDSKTRQCIFLGYGYSGEFGYRFFDPVEKKLVRSRDAVFCEDQTVGDPEGTVELEVDFRTAAESPMVGADDAEETAEPEPAQGTDTLPDHDITTDGEPVVAEDIADDIPAPTPEPVLRRSDRARHPPARYSTSEFVLLTDAGEPECHDEAMESSEKRQWMAAMQEEMQSLQKNRTYDLVRLPKGKKALKNRWIFRVKQGDSSTPPRYKARLVVKGFGQRQGIDFDEIFSPVVKMSSIRVVIGLAARLDLELEQMDVKTAFLHGDLEEEIYMEQPEGFRVKGKEGLERYIRKVLQRFDMDQAKKVSVPLAAHFRLTADQCPSTPEEIEAMQKIPYASAVGSLMYAMVCTRPDIAHAVGTVSRFLSNPGREHWSAVKWILRYLQGTSDMTLRFGDSEPELLGYTDADMAGDVDSRRSTSGYLILFAGGAVSWASRLQKCVALSTTEAEFIAVTEAGKELLWMKRFIKELGFTQDRYTLLCDSQSAIHLGKNPTFHSRSKHIDTRYHWIRDVLEQKELDLLKVHTDDNGADMLTKVVPRGKFEHCVRIAGMAVSSASM</sequence>
<dbReference type="PANTHER" id="PTHR42648">
    <property type="entry name" value="TRANSPOSASE, PUTATIVE-RELATED"/>
    <property type="match status" value="1"/>
</dbReference>
<dbReference type="Pfam" id="PF14223">
    <property type="entry name" value="Retrotran_gag_2"/>
    <property type="match status" value="1"/>
</dbReference>
<evidence type="ECO:0000256" key="1">
    <source>
        <dbReference type="ARBA" id="ARBA00022670"/>
    </source>
</evidence>
<dbReference type="GO" id="GO:0004190">
    <property type="term" value="F:aspartic-type endopeptidase activity"/>
    <property type="evidence" value="ECO:0007669"/>
    <property type="project" value="UniProtKB-KW"/>
</dbReference>
<dbReference type="Gene3D" id="3.30.420.10">
    <property type="entry name" value="Ribonuclease H-like superfamily/Ribonuclease H"/>
    <property type="match status" value="1"/>
</dbReference>
<dbReference type="GO" id="GO:0006508">
    <property type="term" value="P:proteolysis"/>
    <property type="evidence" value="ECO:0007669"/>
    <property type="project" value="UniProtKB-KW"/>
</dbReference>